<sequence length="400" mass="44973">MAITDVPEYAHLSDSDLEAFGAALDGIRSDIEASRCAADRVYIKRAIAFHRILEVVARLIIGFGKGKFGWAAGTGTLAAAKCIENMELGHNISHGQWDWMNDPEIHSTTWEWDMAGLTSQWQNSHNYKHHVFSNVVGVDDDLGFGVLRVTRDEKWQRSALAQPLRALLLALLFEWGVALHCLYSVQERETTSAGKDAHKTALLRKIARQVGKDYVVFPALSRRRWWRTLGANVVANGLRNVWAYIVIVCGHFTDGAEKFAPSVLVGETKPEWYLRQMLGTANFRAGTVMRFMSGNLCYQIEHHMFPDLPSNRYPEIAERVRELCVTYDLPYTTGPLHRQFLLTARTICKLALPDRFLTATSDDAPETASEYRFRNTSQRSHVPGAARRGLATAILALRAT</sequence>
<dbReference type="GO" id="GO:0016020">
    <property type="term" value="C:membrane"/>
    <property type="evidence" value="ECO:0007669"/>
    <property type="project" value="TreeGrafter"/>
</dbReference>
<organism evidence="2 3">
    <name type="scientific">Mycobacterium florentinum</name>
    <dbReference type="NCBI Taxonomy" id="292462"/>
    <lineage>
        <taxon>Bacteria</taxon>
        <taxon>Bacillati</taxon>
        <taxon>Actinomycetota</taxon>
        <taxon>Actinomycetes</taxon>
        <taxon>Mycobacteriales</taxon>
        <taxon>Mycobacteriaceae</taxon>
        <taxon>Mycobacterium</taxon>
        <taxon>Mycobacterium simiae complex</taxon>
    </lineage>
</organism>
<evidence type="ECO:0000259" key="1">
    <source>
        <dbReference type="Pfam" id="PF00487"/>
    </source>
</evidence>
<dbReference type="PANTHER" id="PTHR19353:SF19">
    <property type="entry name" value="DELTA(5) FATTY ACID DESATURASE C-RELATED"/>
    <property type="match status" value="1"/>
</dbReference>
<proteinExistence type="predicted"/>
<dbReference type="OrthoDB" id="104711at2"/>
<dbReference type="InterPro" id="IPR012171">
    <property type="entry name" value="Fatty_acid_desaturase"/>
</dbReference>
<dbReference type="PANTHER" id="PTHR19353">
    <property type="entry name" value="FATTY ACID DESATURASE 2"/>
    <property type="match status" value="1"/>
</dbReference>
<dbReference type="Pfam" id="PF00487">
    <property type="entry name" value="FA_desaturase"/>
    <property type="match status" value="1"/>
</dbReference>
<reference evidence="2 3" key="1">
    <citation type="submission" date="2016-01" db="EMBL/GenBank/DDBJ databases">
        <title>The new phylogeny of the genus Mycobacterium.</title>
        <authorList>
            <person name="Tarcisio F."/>
            <person name="Conor M."/>
            <person name="Antonella G."/>
            <person name="Elisabetta G."/>
            <person name="Giulia F.S."/>
            <person name="Sara T."/>
            <person name="Anna F."/>
            <person name="Clotilde B."/>
            <person name="Roberto B."/>
            <person name="Veronica D.S."/>
            <person name="Fabio R."/>
            <person name="Monica P."/>
            <person name="Olivier J."/>
            <person name="Enrico T."/>
            <person name="Nicola S."/>
        </authorList>
    </citation>
    <scope>NUCLEOTIDE SEQUENCE [LARGE SCALE GENOMIC DNA]</scope>
    <source>
        <strain evidence="2 3">DSM 44852</strain>
    </source>
</reference>
<dbReference type="GO" id="GO:0008610">
    <property type="term" value="P:lipid biosynthetic process"/>
    <property type="evidence" value="ECO:0007669"/>
    <property type="project" value="UniProtKB-ARBA"/>
</dbReference>
<dbReference type="GO" id="GO:0016717">
    <property type="term" value="F:oxidoreductase activity, acting on paired donors, with oxidation of a pair of donors resulting in the reduction of molecular oxygen to two molecules of water"/>
    <property type="evidence" value="ECO:0007669"/>
    <property type="project" value="TreeGrafter"/>
</dbReference>
<dbReference type="AlphaFoldDB" id="A0A1X1TW58"/>
<dbReference type="InterPro" id="IPR005804">
    <property type="entry name" value="FA_desaturase_dom"/>
</dbReference>
<dbReference type="STRING" id="292462.AWC05_03745"/>
<keyword evidence="3" id="KW-1185">Reference proteome</keyword>
<evidence type="ECO:0000313" key="2">
    <source>
        <dbReference type="EMBL" id="ORV48816.1"/>
    </source>
</evidence>
<comment type="caution">
    <text evidence="2">The sequence shown here is derived from an EMBL/GenBank/DDBJ whole genome shotgun (WGS) entry which is preliminary data.</text>
</comment>
<dbReference type="CDD" id="cd03506">
    <property type="entry name" value="Delta6-FADS-like"/>
    <property type="match status" value="1"/>
</dbReference>
<feature type="domain" description="Fatty acid desaturase" evidence="1">
    <location>
        <begin position="69"/>
        <end position="333"/>
    </location>
</feature>
<dbReference type="Proteomes" id="UP000193010">
    <property type="component" value="Unassembled WGS sequence"/>
</dbReference>
<protein>
    <submittedName>
        <fullName evidence="2">Fatty acid desaturase</fullName>
    </submittedName>
</protein>
<name>A0A1X1TW58_MYCFL</name>
<gene>
    <name evidence="2" type="ORF">AWC05_03745</name>
</gene>
<evidence type="ECO:0000313" key="3">
    <source>
        <dbReference type="Proteomes" id="UP000193010"/>
    </source>
</evidence>
<dbReference type="RefSeq" id="WP_085225502.1">
    <property type="nucleotide sequence ID" value="NZ_AP022576.1"/>
</dbReference>
<dbReference type="EMBL" id="LQOV01000033">
    <property type="protein sequence ID" value="ORV48816.1"/>
    <property type="molecule type" value="Genomic_DNA"/>
</dbReference>
<accession>A0A1X1TW58</accession>